<dbReference type="Pfam" id="PF06724">
    <property type="entry name" value="DUF1206"/>
    <property type="match status" value="3"/>
</dbReference>
<dbReference type="Proteomes" id="UP000537260">
    <property type="component" value="Unassembled WGS sequence"/>
</dbReference>
<organism evidence="3 4">
    <name type="scientific">Glaciibacter psychrotolerans</name>
    <dbReference type="NCBI Taxonomy" id="670054"/>
    <lineage>
        <taxon>Bacteria</taxon>
        <taxon>Bacillati</taxon>
        <taxon>Actinomycetota</taxon>
        <taxon>Actinomycetes</taxon>
        <taxon>Micrococcales</taxon>
        <taxon>Microbacteriaceae</taxon>
        <taxon>Glaciibacter</taxon>
    </lineage>
</organism>
<keyword evidence="4" id="KW-1185">Reference proteome</keyword>
<feature type="transmembrane region" description="Helical" evidence="1">
    <location>
        <begin position="70"/>
        <end position="92"/>
    </location>
</feature>
<dbReference type="RefSeq" id="WP_179578275.1">
    <property type="nucleotide sequence ID" value="NZ_JACCFM010000001.1"/>
</dbReference>
<name>A0A7Z0EDM2_9MICO</name>
<feature type="transmembrane region" description="Helical" evidence="1">
    <location>
        <begin position="152"/>
        <end position="171"/>
    </location>
</feature>
<feature type="transmembrane region" description="Helical" evidence="1">
    <location>
        <begin position="192"/>
        <end position="220"/>
    </location>
</feature>
<feature type="domain" description="DUF1206" evidence="2">
    <location>
        <begin position="110"/>
        <end position="175"/>
    </location>
</feature>
<dbReference type="EMBL" id="JACCFM010000001">
    <property type="protein sequence ID" value="NYJ19516.1"/>
    <property type="molecule type" value="Genomic_DNA"/>
</dbReference>
<proteinExistence type="predicted"/>
<keyword evidence="1" id="KW-0472">Membrane</keyword>
<evidence type="ECO:0000256" key="1">
    <source>
        <dbReference type="SAM" id="Phobius"/>
    </source>
</evidence>
<feature type="domain" description="DUF1206" evidence="2">
    <location>
        <begin position="24"/>
        <end position="92"/>
    </location>
</feature>
<feature type="transmembrane region" description="Helical" evidence="1">
    <location>
        <begin position="113"/>
        <end position="132"/>
    </location>
</feature>
<protein>
    <recommendedName>
        <fullName evidence="2">DUF1206 domain-containing protein</fullName>
    </recommendedName>
</protein>
<sequence>MASSPKQAAQTAQNSTALRVLARAGFVASGLLHIIIGSIAIALATGTGSGKEADQSGALAQLTQAPGGLFLLWAAAIAFTSLGLWLLLSAVLDHSWDGKRSRAAHIVESLAKGIIYLVLAFTAYTFAMGGTASSAQSTSTMGAALIKTPGGVVIVFVIGLALLGVGGYMVFKGVSKRFERDIRVPSGLAGSGVRILGTVGYVARGVALGAVGVLFLIGAATHDPSKTTGLDGALKSFLSVPFGVAVLIAIGVGWITYGIYAFFRARLALL</sequence>
<evidence type="ECO:0000313" key="3">
    <source>
        <dbReference type="EMBL" id="NYJ19516.1"/>
    </source>
</evidence>
<dbReference type="InterPro" id="IPR009597">
    <property type="entry name" value="DUF1206"/>
</dbReference>
<reference evidence="3 4" key="1">
    <citation type="submission" date="2020-07" db="EMBL/GenBank/DDBJ databases">
        <title>Sequencing the genomes of 1000 actinobacteria strains.</title>
        <authorList>
            <person name="Klenk H.-P."/>
        </authorList>
    </citation>
    <scope>NUCLEOTIDE SEQUENCE [LARGE SCALE GENOMIC DNA]</scope>
    <source>
        <strain evidence="3 4">LI1</strain>
    </source>
</reference>
<feature type="transmembrane region" description="Helical" evidence="1">
    <location>
        <begin position="20"/>
        <end position="44"/>
    </location>
</feature>
<keyword evidence="1" id="KW-1133">Transmembrane helix</keyword>
<evidence type="ECO:0000313" key="4">
    <source>
        <dbReference type="Proteomes" id="UP000537260"/>
    </source>
</evidence>
<accession>A0A7Z0EDM2</accession>
<comment type="caution">
    <text evidence="3">The sequence shown here is derived from an EMBL/GenBank/DDBJ whole genome shotgun (WGS) entry which is preliminary data.</text>
</comment>
<feature type="domain" description="DUF1206" evidence="2">
    <location>
        <begin position="199"/>
        <end position="267"/>
    </location>
</feature>
<keyword evidence="1" id="KW-0812">Transmembrane</keyword>
<evidence type="ECO:0000259" key="2">
    <source>
        <dbReference type="Pfam" id="PF06724"/>
    </source>
</evidence>
<dbReference type="AlphaFoldDB" id="A0A7Z0EDM2"/>
<feature type="transmembrane region" description="Helical" evidence="1">
    <location>
        <begin position="240"/>
        <end position="263"/>
    </location>
</feature>
<gene>
    <name evidence="3" type="ORF">HNR05_001307</name>
</gene>